<evidence type="ECO:0000313" key="4">
    <source>
        <dbReference type="EMBL" id="MEQ2213779.1"/>
    </source>
</evidence>
<dbReference type="SMART" id="SM00408">
    <property type="entry name" value="IGc2"/>
    <property type="match status" value="1"/>
</dbReference>
<sequence>PPPAITVEQNVTVSPGTHAVLTCHVVSTVGFNLTWLRGGNDARLDPRVNILANLSLQVSKVTPDDSGWYECIAGNEGGNTADRIYLIVQGENCVFGSTNVYVSLIDWCCFVCFYLCVTQCIS</sequence>
<feature type="domain" description="Ig-like" evidence="3">
    <location>
        <begin position="2"/>
        <end position="87"/>
    </location>
</feature>
<keyword evidence="1" id="KW-0732">Signal</keyword>
<evidence type="ECO:0000313" key="5">
    <source>
        <dbReference type="Proteomes" id="UP001434883"/>
    </source>
</evidence>
<dbReference type="InterPro" id="IPR036179">
    <property type="entry name" value="Ig-like_dom_sf"/>
</dbReference>
<dbReference type="InterPro" id="IPR007110">
    <property type="entry name" value="Ig-like_dom"/>
</dbReference>
<evidence type="ECO:0000259" key="3">
    <source>
        <dbReference type="PROSITE" id="PS50835"/>
    </source>
</evidence>
<accession>A0ABV0S0J2</accession>
<dbReference type="Proteomes" id="UP001434883">
    <property type="component" value="Unassembled WGS sequence"/>
</dbReference>
<dbReference type="PANTHER" id="PTHR45080:SF8">
    <property type="entry name" value="IG-LIKE DOMAIN-CONTAINING PROTEIN"/>
    <property type="match status" value="1"/>
</dbReference>
<dbReference type="PROSITE" id="PS50835">
    <property type="entry name" value="IG_LIKE"/>
    <property type="match status" value="1"/>
</dbReference>
<dbReference type="InterPro" id="IPR003599">
    <property type="entry name" value="Ig_sub"/>
</dbReference>
<proteinExistence type="predicted"/>
<dbReference type="Pfam" id="PF13927">
    <property type="entry name" value="Ig_3"/>
    <property type="match status" value="1"/>
</dbReference>
<name>A0ABV0S0J2_9TELE</name>
<organism evidence="4 5">
    <name type="scientific">Xenoophorus captivus</name>
    <dbReference type="NCBI Taxonomy" id="1517983"/>
    <lineage>
        <taxon>Eukaryota</taxon>
        <taxon>Metazoa</taxon>
        <taxon>Chordata</taxon>
        <taxon>Craniata</taxon>
        <taxon>Vertebrata</taxon>
        <taxon>Euteleostomi</taxon>
        <taxon>Actinopterygii</taxon>
        <taxon>Neopterygii</taxon>
        <taxon>Teleostei</taxon>
        <taxon>Neoteleostei</taxon>
        <taxon>Acanthomorphata</taxon>
        <taxon>Ovalentaria</taxon>
        <taxon>Atherinomorphae</taxon>
        <taxon>Cyprinodontiformes</taxon>
        <taxon>Goodeidae</taxon>
        <taxon>Xenoophorus</taxon>
    </lineage>
</organism>
<keyword evidence="2" id="KW-1015">Disulfide bond</keyword>
<dbReference type="InterPro" id="IPR050958">
    <property type="entry name" value="Cell_Adh-Cytoskel_Orgn"/>
</dbReference>
<evidence type="ECO:0000256" key="2">
    <source>
        <dbReference type="ARBA" id="ARBA00023157"/>
    </source>
</evidence>
<feature type="non-terminal residue" evidence="4">
    <location>
        <position position="1"/>
    </location>
</feature>
<dbReference type="SUPFAM" id="SSF48726">
    <property type="entry name" value="Immunoglobulin"/>
    <property type="match status" value="1"/>
</dbReference>
<dbReference type="InterPro" id="IPR003598">
    <property type="entry name" value="Ig_sub2"/>
</dbReference>
<dbReference type="PANTHER" id="PTHR45080">
    <property type="entry name" value="CONTACTIN 5"/>
    <property type="match status" value="1"/>
</dbReference>
<dbReference type="SMART" id="SM00409">
    <property type="entry name" value="IG"/>
    <property type="match status" value="1"/>
</dbReference>
<dbReference type="EMBL" id="JAHRIN010063311">
    <property type="protein sequence ID" value="MEQ2213779.1"/>
    <property type="molecule type" value="Genomic_DNA"/>
</dbReference>
<dbReference type="Gene3D" id="2.60.40.10">
    <property type="entry name" value="Immunoglobulins"/>
    <property type="match status" value="1"/>
</dbReference>
<keyword evidence="5" id="KW-1185">Reference proteome</keyword>
<reference evidence="4 5" key="1">
    <citation type="submission" date="2021-06" db="EMBL/GenBank/DDBJ databases">
        <authorList>
            <person name="Palmer J.M."/>
        </authorList>
    </citation>
    <scope>NUCLEOTIDE SEQUENCE [LARGE SCALE GENOMIC DNA]</scope>
    <source>
        <strain evidence="4 5">XC_2019</strain>
        <tissue evidence="4">Muscle</tissue>
    </source>
</reference>
<protein>
    <recommendedName>
        <fullName evidence="3">Ig-like domain-containing protein</fullName>
    </recommendedName>
</protein>
<evidence type="ECO:0000256" key="1">
    <source>
        <dbReference type="ARBA" id="ARBA00022729"/>
    </source>
</evidence>
<gene>
    <name evidence="4" type="ORF">XENOCAPTIV_020758</name>
</gene>
<comment type="caution">
    <text evidence="4">The sequence shown here is derived from an EMBL/GenBank/DDBJ whole genome shotgun (WGS) entry which is preliminary data.</text>
</comment>
<dbReference type="InterPro" id="IPR013783">
    <property type="entry name" value="Ig-like_fold"/>
</dbReference>